<dbReference type="PANTHER" id="PTHR24416:SF614">
    <property type="entry name" value="PROTEIN KINASE DOMAIN-CONTAINING PROTEIN"/>
    <property type="match status" value="1"/>
</dbReference>
<dbReference type="InterPro" id="IPR011009">
    <property type="entry name" value="Kinase-like_dom_sf"/>
</dbReference>
<proteinExistence type="predicted"/>
<dbReference type="PROSITE" id="PS50011">
    <property type="entry name" value="PROTEIN_KINASE_DOM"/>
    <property type="match status" value="1"/>
</dbReference>
<name>A0A2G8LFC9_STIJA</name>
<dbReference type="OrthoDB" id="2431000at2759"/>
<dbReference type="GO" id="GO:0005886">
    <property type="term" value="C:plasma membrane"/>
    <property type="evidence" value="ECO:0007669"/>
    <property type="project" value="TreeGrafter"/>
</dbReference>
<protein>
    <submittedName>
        <fullName evidence="2">Tyrosine-protein kinase transmembrane receptor Ror</fullName>
    </submittedName>
</protein>
<keyword evidence="2" id="KW-0472">Membrane</keyword>
<dbReference type="AlphaFoldDB" id="A0A2G8LFC9"/>
<accession>A0A2G8LFC9</accession>
<dbReference type="InterPro" id="IPR001245">
    <property type="entry name" value="Ser-Thr/Tyr_kinase_cat_dom"/>
</dbReference>
<dbReference type="InterPro" id="IPR000719">
    <property type="entry name" value="Prot_kinase_dom"/>
</dbReference>
<dbReference type="SUPFAM" id="SSF56112">
    <property type="entry name" value="Protein kinase-like (PK-like)"/>
    <property type="match status" value="1"/>
</dbReference>
<dbReference type="EMBL" id="MRZV01000097">
    <property type="protein sequence ID" value="PIK58961.1"/>
    <property type="molecule type" value="Genomic_DNA"/>
</dbReference>
<dbReference type="InterPro" id="IPR050122">
    <property type="entry name" value="RTK"/>
</dbReference>
<dbReference type="GO" id="GO:0004714">
    <property type="term" value="F:transmembrane receptor protein tyrosine kinase activity"/>
    <property type="evidence" value="ECO:0007669"/>
    <property type="project" value="TreeGrafter"/>
</dbReference>
<dbReference type="PANTHER" id="PTHR24416">
    <property type="entry name" value="TYROSINE-PROTEIN KINASE RECEPTOR"/>
    <property type="match status" value="1"/>
</dbReference>
<dbReference type="SMART" id="SM00219">
    <property type="entry name" value="TyrKc"/>
    <property type="match status" value="1"/>
</dbReference>
<dbReference type="GO" id="GO:0051897">
    <property type="term" value="P:positive regulation of phosphatidylinositol 3-kinase/protein kinase B signal transduction"/>
    <property type="evidence" value="ECO:0007669"/>
    <property type="project" value="TreeGrafter"/>
</dbReference>
<comment type="caution">
    <text evidence="2">The sequence shown here is derived from an EMBL/GenBank/DDBJ whole genome shotgun (WGS) entry which is preliminary data.</text>
</comment>
<organism evidence="2 3">
    <name type="scientific">Stichopus japonicus</name>
    <name type="common">Sea cucumber</name>
    <dbReference type="NCBI Taxonomy" id="307972"/>
    <lineage>
        <taxon>Eukaryota</taxon>
        <taxon>Metazoa</taxon>
        <taxon>Echinodermata</taxon>
        <taxon>Eleutherozoa</taxon>
        <taxon>Echinozoa</taxon>
        <taxon>Holothuroidea</taxon>
        <taxon>Aspidochirotacea</taxon>
        <taxon>Aspidochirotida</taxon>
        <taxon>Stichopodidae</taxon>
        <taxon>Apostichopus</taxon>
    </lineage>
</organism>
<dbReference type="GO" id="GO:0010976">
    <property type="term" value="P:positive regulation of neuron projection development"/>
    <property type="evidence" value="ECO:0007669"/>
    <property type="project" value="TreeGrafter"/>
</dbReference>
<dbReference type="Pfam" id="PF07714">
    <property type="entry name" value="PK_Tyr_Ser-Thr"/>
    <property type="match status" value="1"/>
</dbReference>
<evidence type="ECO:0000313" key="3">
    <source>
        <dbReference type="Proteomes" id="UP000230750"/>
    </source>
</evidence>
<evidence type="ECO:0000259" key="1">
    <source>
        <dbReference type="PROSITE" id="PS50011"/>
    </source>
</evidence>
<keyword evidence="2" id="KW-0675">Receptor</keyword>
<dbReference type="GO" id="GO:0043235">
    <property type="term" value="C:receptor complex"/>
    <property type="evidence" value="ECO:0007669"/>
    <property type="project" value="TreeGrafter"/>
</dbReference>
<feature type="domain" description="Protein kinase" evidence="1">
    <location>
        <begin position="1"/>
        <end position="199"/>
    </location>
</feature>
<evidence type="ECO:0000313" key="2">
    <source>
        <dbReference type="EMBL" id="PIK58961.1"/>
    </source>
</evidence>
<dbReference type="InterPro" id="IPR020635">
    <property type="entry name" value="Tyr_kinase_cat_dom"/>
</dbReference>
<keyword evidence="2" id="KW-0808">Transferase</keyword>
<dbReference type="Proteomes" id="UP000230750">
    <property type="component" value="Unassembled WGS sequence"/>
</dbReference>
<sequence length="210" mass="24297">MEDVELISMLPSVDNFTYWTATWRNQSNNGYIIAKSVSVPCYIYLEFLENGTLQDLLLRSDQLQELYVNRGEEYGQPTDIDSLFGFARDVGSGLEFLHMNERNPPIGWLPPESVFMNQYDLISDIWSYGVLLWEIFSFGEVPYKTESKNEIEEHIRQSDLLPRPLYCPSAMFDIMLSTWTQTRETRPMISEVRSKLDEISADELPVGIVS</sequence>
<keyword evidence="2" id="KW-0418">Kinase</keyword>
<keyword evidence="3" id="KW-1185">Reference proteome</keyword>
<dbReference type="Gene3D" id="1.10.510.10">
    <property type="entry name" value="Transferase(Phosphotransferase) domain 1"/>
    <property type="match status" value="1"/>
</dbReference>
<reference evidence="2 3" key="1">
    <citation type="journal article" date="2017" name="PLoS Biol.">
        <title>The sea cucumber genome provides insights into morphological evolution and visceral regeneration.</title>
        <authorList>
            <person name="Zhang X."/>
            <person name="Sun L."/>
            <person name="Yuan J."/>
            <person name="Sun Y."/>
            <person name="Gao Y."/>
            <person name="Zhang L."/>
            <person name="Li S."/>
            <person name="Dai H."/>
            <person name="Hamel J.F."/>
            <person name="Liu C."/>
            <person name="Yu Y."/>
            <person name="Liu S."/>
            <person name="Lin W."/>
            <person name="Guo K."/>
            <person name="Jin S."/>
            <person name="Xu P."/>
            <person name="Storey K.B."/>
            <person name="Huan P."/>
            <person name="Zhang T."/>
            <person name="Zhou Y."/>
            <person name="Zhang J."/>
            <person name="Lin C."/>
            <person name="Li X."/>
            <person name="Xing L."/>
            <person name="Huo D."/>
            <person name="Sun M."/>
            <person name="Wang L."/>
            <person name="Mercier A."/>
            <person name="Li F."/>
            <person name="Yang H."/>
            <person name="Xiang J."/>
        </authorList>
    </citation>
    <scope>NUCLEOTIDE SEQUENCE [LARGE SCALE GENOMIC DNA]</scope>
    <source>
        <strain evidence="2">Shaxun</strain>
        <tissue evidence="2">Muscle</tissue>
    </source>
</reference>
<dbReference type="GO" id="GO:0005524">
    <property type="term" value="F:ATP binding"/>
    <property type="evidence" value="ECO:0007669"/>
    <property type="project" value="InterPro"/>
</dbReference>
<gene>
    <name evidence="2" type="ORF">BSL78_04128</name>
</gene>
<dbReference type="GO" id="GO:0007169">
    <property type="term" value="P:cell surface receptor protein tyrosine kinase signaling pathway"/>
    <property type="evidence" value="ECO:0007669"/>
    <property type="project" value="TreeGrafter"/>
</dbReference>
<dbReference type="STRING" id="307972.A0A2G8LFC9"/>
<keyword evidence="2" id="KW-0812">Transmembrane</keyword>